<dbReference type="Proteomes" id="UP000609121">
    <property type="component" value="Unassembled WGS sequence"/>
</dbReference>
<sequence length="159" mass="16126">MFRKATIAALALAVSGIAVTAQANDQLAATLGVAPGQYSAAELTALKNARDAGDQDRAAFILSGSAPVAGVNTDEQLAASVGVAPGQYSAAELVALRGAQEDRDALRADYIRSGTAQVTRDAVTSPAEADSQLAQLLNVDGSQYTNAELAAAILDAQSH</sequence>
<name>A0A8J7CG97_9RHOB</name>
<evidence type="ECO:0000256" key="1">
    <source>
        <dbReference type="SAM" id="SignalP"/>
    </source>
</evidence>
<keyword evidence="1" id="KW-0732">Signal</keyword>
<proteinExistence type="predicted"/>
<dbReference type="RefSeq" id="WP_193179090.1">
    <property type="nucleotide sequence ID" value="NZ_JACVXA010000004.1"/>
</dbReference>
<organism evidence="2 3">
    <name type="scientific">Mangrovicoccus algicola</name>
    <dbReference type="NCBI Taxonomy" id="2771008"/>
    <lineage>
        <taxon>Bacteria</taxon>
        <taxon>Pseudomonadati</taxon>
        <taxon>Pseudomonadota</taxon>
        <taxon>Alphaproteobacteria</taxon>
        <taxon>Rhodobacterales</taxon>
        <taxon>Paracoccaceae</taxon>
        <taxon>Mangrovicoccus</taxon>
    </lineage>
</organism>
<comment type="caution">
    <text evidence="2">The sequence shown here is derived from an EMBL/GenBank/DDBJ whole genome shotgun (WGS) entry which is preliminary data.</text>
</comment>
<evidence type="ECO:0000313" key="2">
    <source>
        <dbReference type="EMBL" id="MBE3636900.1"/>
    </source>
</evidence>
<keyword evidence="3" id="KW-1185">Reference proteome</keyword>
<reference evidence="2" key="1">
    <citation type="submission" date="2020-09" db="EMBL/GenBank/DDBJ databases">
        <title>A novel bacterium of genus Mangrovicoccus, isolated from South China Sea.</title>
        <authorList>
            <person name="Huang H."/>
            <person name="Mo K."/>
            <person name="Hu Y."/>
        </authorList>
    </citation>
    <scope>NUCLEOTIDE SEQUENCE</scope>
    <source>
        <strain evidence="2">HB182678</strain>
    </source>
</reference>
<accession>A0A8J7CG97</accession>
<feature type="chain" id="PRO_5035206731" evidence="1">
    <location>
        <begin position="24"/>
        <end position="159"/>
    </location>
</feature>
<feature type="signal peptide" evidence="1">
    <location>
        <begin position="1"/>
        <end position="23"/>
    </location>
</feature>
<dbReference type="AlphaFoldDB" id="A0A8J7CG97"/>
<protein>
    <submittedName>
        <fullName evidence="2">Uncharacterized protein</fullName>
    </submittedName>
</protein>
<gene>
    <name evidence="2" type="ORF">ICN82_01620</name>
</gene>
<dbReference type="EMBL" id="JACVXA010000004">
    <property type="protein sequence ID" value="MBE3636900.1"/>
    <property type="molecule type" value="Genomic_DNA"/>
</dbReference>
<evidence type="ECO:0000313" key="3">
    <source>
        <dbReference type="Proteomes" id="UP000609121"/>
    </source>
</evidence>